<dbReference type="InterPro" id="IPR033140">
    <property type="entry name" value="Lipase_GDXG_put_SER_AS"/>
</dbReference>
<proteinExistence type="inferred from homology"/>
<feature type="active site" evidence="3">
    <location>
        <position position="236"/>
    </location>
</feature>
<dbReference type="VEuPathDB" id="FungiDB:PV08_09870"/>
<evidence type="ECO:0000313" key="7">
    <source>
        <dbReference type="EMBL" id="KIW12592.1"/>
    </source>
</evidence>
<evidence type="ECO:0000256" key="3">
    <source>
        <dbReference type="PROSITE-ProRule" id="PRU10038"/>
    </source>
</evidence>
<dbReference type="PANTHER" id="PTHR48081">
    <property type="entry name" value="AB HYDROLASE SUPERFAMILY PROTEIN C4A8.06C"/>
    <property type="match status" value="1"/>
</dbReference>
<evidence type="ECO:0000259" key="6">
    <source>
        <dbReference type="Pfam" id="PF07859"/>
    </source>
</evidence>
<dbReference type="Proteomes" id="UP000053328">
    <property type="component" value="Unassembled WGS sequence"/>
</dbReference>
<dbReference type="GeneID" id="27336953"/>
<name>A0A0D1ZI94_9EURO</name>
<feature type="signal peptide" evidence="5">
    <location>
        <begin position="1"/>
        <end position="27"/>
    </location>
</feature>
<feature type="region of interest" description="Disordered" evidence="4">
    <location>
        <begin position="419"/>
        <end position="440"/>
    </location>
</feature>
<reference evidence="7 8" key="1">
    <citation type="submission" date="2015-01" db="EMBL/GenBank/DDBJ databases">
        <title>The Genome Sequence of Exophiala spinifera CBS89968.</title>
        <authorList>
            <consortium name="The Broad Institute Genomics Platform"/>
            <person name="Cuomo C."/>
            <person name="de Hoog S."/>
            <person name="Gorbushina A."/>
            <person name="Stielow B."/>
            <person name="Teixiera M."/>
            <person name="Abouelleil A."/>
            <person name="Chapman S.B."/>
            <person name="Priest M."/>
            <person name="Young S.K."/>
            <person name="Wortman J."/>
            <person name="Nusbaum C."/>
            <person name="Birren B."/>
        </authorList>
    </citation>
    <scope>NUCLEOTIDE SEQUENCE [LARGE SCALE GENOMIC DNA]</scope>
    <source>
        <strain evidence="7 8">CBS 89968</strain>
    </source>
</reference>
<dbReference type="AlphaFoldDB" id="A0A0D1ZI94"/>
<keyword evidence="5" id="KW-0732">Signal</keyword>
<evidence type="ECO:0000256" key="4">
    <source>
        <dbReference type="SAM" id="MobiDB-lite"/>
    </source>
</evidence>
<sequence>MESSPRVLVRLLLPRIPLILRTALLNALSLSANSSKQDTRTEVTVALIRSITSVRKPMRFLQRLSIRDPGIKGPMLVSKDTIPAPSEDAIRDVLGAAIKELGDGSETYTLPDAVAVEAEWITYKPGVLPSEPRADLPEREHYQAIKEMVSSPTTILYFHGGAYFLMDPASHRGTTSRLAKLTGGRCYSVRYRLAPQQPFPSQLLDAFIAYLSLLSPPAGMHHEPVAAQHIVFAGDSAGGNLAIALMLFLLTLRRTGIQSIKFHGAEVPIELPGGVATNSPWVDIGLSMPSLQRNAHFDYLQPPSAVGLSKTEPLPDDLWPTSPPRAEIFCNASMMMHPLASPLAASPKLWEGMPPVFMCLGNEGLEDEITLLARKMHQGGGIVEFAGFEGMPHCFAMVFPTSPMARDCFRRWAQFCSDTTQGRRPKSSRASWAKAFSNPPEQQRIEMRDISQFSDEDTINFMKKRQEQAMIREQDALKTWQEQQSRARL</sequence>
<dbReference type="PANTHER" id="PTHR48081:SF25">
    <property type="entry name" value="PUTATIVE (AFU_ORTHOLOGUE AFUA_3G11560)-RELATED"/>
    <property type="match status" value="1"/>
</dbReference>
<gene>
    <name evidence="7" type="ORF">PV08_09870</name>
</gene>
<accession>A0A0D1ZI94</accession>
<dbReference type="OrthoDB" id="5354320at2759"/>
<evidence type="ECO:0000256" key="5">
    <source>
        <dbReference type="SAM" id="SignalP"/>
    </source>
</evidence>
<keyword evidence="8" id="KW-1185">Reference proteome</keyword>
<evidence type="ECO:0000256" key="1">
    <source>
        <dbReference type="ARBA" id="ARBA00010515"/>
    </source>
</evidence>
<comment type="similarity">
    <text evidence="1">Belongs to the 'GDXG' lipolytic enzyme family.</text>
</comment>
<dbReference type="InterPro" id="IPR002168">
    <property type="entry name" value="Lipase_GDXG_HIS_AS"/>
</dbReference>
<dbReference type="Gene3D" id="3.40.50.1820">
    <property type="entry name" value="alpha/beta hydrolase"/>
    <property type="match status" value="1"/>
</dbReference>
<organism evidence="7 8">
    <name type="scientific">Exophiala spinifera</name>
    <dbReference type="NCBI Taxonomy" id="91928"/>
    <lineage>
        <taxon>Eukaryota</taxon>
        <taxon>Fungi</taxon>
        <taxon>Dikarya</taxon>
        <taxon>Ascomycota</taxon>
        <taxon>Pezizomycotina</taxon>
        <taxon>Eurotiomycetes</taxon>
        <taxon>Chaetothyriomycetidae</taxon>
        <taxon>Chaetothyriales</taxon>
        <taxon>Herpotrichiellaceae</taxon>
        <taxon>Exophiala</taxon>
    </lineage>
</organism>
<keyword evidence="2" id="KW-0378">Hydrolase</keyword>
<evidence type="ECO:0000256" key="2">
    <source>
        <dbReference type="ARBA" id="ARBA00022801"/>
    </source>
</evidence>
<feature type="domain" description="Alpha/beta hydrolase fold-3" evidence="6">
    <location>
        <begin position="155"/>
        <end position="396"/>
    </location>
</feature>
<dbReference type="PROSITE" id="PS01173">
    <property type="entry name" value="LIPASE_GDXG_HIS"/>
    <property type="match status" value="1"/>
</dbReference>
<dbReference type="SUPFAM" id="SSF53474">
    <property type="entry name" value="alpha/beta-Hydrolases"/>
    <property type="match status" value="1"/>
</dbReference>
<dbReference type="RefSeq" id="XP_016232808.1">
    <property type="nucleotide sequence ID" value="XM_016384185.1"/>
</dbReference>
<dbReference type="PROSITE" id="PS01174">
    <property type="entry name" value="LIPASE_GDXG_SER"/>
    <property type="match status" value="1"/>
</dbReference>
<dbReference type="STRING" id="91928.A0A0D1ZI94"/>
<dbReference type="InterPro" id="IPR013094">
    <property type="entry name" value="AB_hydrolase_3"/>
</dbReference>
<protein>
    <recommendedName>
        <fullName evidence="6">Alpha/beta hydrolase fold-3 domain-containing protein</fullName>
    </recommendedName>
</protein>
<dbReference type="HOGENOM" id="CLU_027519_0_0_1"/>
<dbReference type="Pfam" id="PF07859">
    <property type="entry name" value="Abhydrolase_3"/>
    <property type="match status" value="1"/>
</dbReference>
<evidence type="ECO:0000313" key="8">
    <source>
        <dbReference type="Proteomes" id="UP000053328"/>
    </source>
</evidence>
<dbReference type="GO" id="GO:0016787">
    <property type="term" value="F:hydrolase activity"/>
    <property type="evidence" value="ECO:0007669"/>
    <property type="project" value="UniProtKB-KW"/>
</dbReference>
<dbReference type="EMBL" id="KN847498">
    <property type="protein sequence ID" value="KIW12592.1"/>
    <property type="molecule type" value="Genomic_DNA"/>
</dbReference>
<dbReference type="InterPro" id="IPR029058">
    <property type="entry name" value="AB_hydrolase_fold"/>
</dbReference>
<feature type="chain" id="PRO_5002237735" description="Alpha/beta hydrolase fold-3 domain-containing protein" evidence="5">
    <location>
        <begin position="28"/>
        <end position="489"/>
    </location>
</feature>
<dbReference type="InterPro" id="IPR050300">
    <property type="entry name" value="GDXG_lipolytic_enzyme"/>
</dbReference>